<dbReference type="AlphaFoldDB" id="A0A0D9QDF1"/>
<feature type="region of interest" description="Disordered" evidence="1">
    <location>
        <begin position="187"/>
        <end position="216"/>
    </location>
</feature>
<keyword evidence="2" id="KW-1133">Transmembrane helix</keyword>
<accession>A0A0D9QDF1</accession>
<dbReference type="EMBL" id="KQ001756">
    <property type="protein sequence ID" value="KJP85053.1"/>
    <property type="molecule type" value="Genomic_DNA"/>
</dbReference>
<evidence type="ECO:0000313" key="3">
    <source>
        <dbReference type="EMBL" id="KJP85053.1"/>
    </source>
</evidence>
<keyword evidence="2" id="KW-0812">Transmembrane</keyword>
<dbReference type="VEuPathDB" id="PlasmoDB:AK88_05308"/>
<protein>
    <submittedName>
        <fullName evidence="3">Uncharacterized protein</fullName>
    </submittedName>
</protein>
<keyword evidence="2" id="KW-0472">Membrane</keyword>
<feature type="compositionally biased region" description="Low complexity" evidence="1">
    <location>
        <begin position="145"/>
        <end position="157"/>
    </location>
</feature>
<evidence type="ECO:0000256" key="1">
    <source>
        <dbReference type="SAM" id="MobiDB-lite"/>
    </source>
</evidence>
<organism evidence="3 4">
    <name type="scientific">Plasmodium fragile</name>
    <dbReference type="NCBI Taxonomy" id="5857"/>
    <lineage>
        <taxon>Eukaryota</taxon>
        <taxon>Sar</taxon>
        <taxon>Alveolata</taxon>
        <taxon>Apicomplexa</taxon>
        <taxon>Aconoidasida</taxon>
        <taxon>Haemosporida</taxon>
        <taxon>Plasmodiidae</taxon>
        <taxon>Plasmodium</taxon>
        <taxon>Plasmodium (Plasmodium)</taxon>
    </lineage>
</organism>
<reference evidence="3 4" key="1">
    <citation type="submission" date="2014-03" db="EMBL/GenBank/DDBJ databases">
        <title>The Genome Sequence of Plasmodium fragile nilgiri.</title>
        <authorList>
            <consortium name="The Broad Institute Genomics Platform"/>
            <consortium name="The Broad Institute Genome Sequencing Center for Infectious Disease"/>
            <person name="Neafsey D."/>
            <person name="Duraisingh M."/>
            <person name="Young S.K."/>
            <person name="Zeng Q."/>
            <person name="Gargeya S."/>
            <person name="Abouelleil A."/>
            <person name="Alvarado L."/>
            <person name="Chapman S.B."/>
            <person name="Gainer-Dewar J."/>
            <person name="Goldberg J."/>
            <person name="Griggs A."/>
            <person name="Gujja S."/>
            <person name="Hansen M."/>
            <person name="Howarth C."/>
            <person name="Imamovic A."/>
            <person name="Larimer J."/>
            <person name="Pearson M."/>
            <person name="Poon T.W."/>
            <person name="Priest M."/>
            <person name="Roberts A."/>
            <person name="Saif S."/>
            <person name="Shea T."/>
            <person name="Sykes S."/>
            <person name="Wortman J."/>
            <person name="Nusbaum C."/>
            <person name="Birren B."/>
        </authorList>
    </citation>
    <scope>NUCLEOTIDE SEQUENCE [LARGE SCALE GENOMIC DNA]</scope>
    <source>
        <strain evidence="4">nilgiri</strain>
    </source>
</reference>
<dbReference type="RefSeq" id="XP_012338333.1">
    <property type="nucleotide sequence ID" value="XM_012482910.1"/>
</dbReference>
<feature type="compositionally biased region" description="Pro residues" evidence="1">
    <location>
        <begin position="96"/>
        <end position="110"/>
    </location>
</feature>
<dbReference type="GeneID" id="24270622"/>
<proteinExistence type="predicted"/>
<sequence length="382" mass="40022">MAITNHGITCTFLTLPSSFLILAPGPEGKVHESPPTPTATTAPGEAQPDKDSLPKSPDVSPPAPDSRSPSSGASGATGAPGNSGGGAVAAGSGNDDPPPLNPPKPKPEPTNPDQSGSSPGGTGAGGLPDGAGGGAGRGGGGGSGSSPSSTTSRATASNGDDKENNAADSKMQAENVGFELDLKPYKGGLDGSYAPPSPEVTASDKPVTIPGRSKDDDAISPIFTAKDIFLSSPILIFVASVTSLIVLYSLWKRTIMELHLEVLNECEAPEWENVKDDYLQIVVEDFAQEFAQDMIRDDNRNNNILDVPNSHAALATHDSTTLDSCRPKEEDPDPWSCMETIQFKEEGTPAPFPENVNSRVVCRRSYMWIHYYRICEMRMGST</sequence>
<evidence type="ECO:0000256" key="2">
    <source>
        <dbReference type="SAM" id="Phobius"/>
    </source>
</evidence>
<dbReference type="OrthoDB" id="383264at2759"/>
<name>A0A0D9QDF1_PLAFR</name>
<feature type="transmembrane region" description="Helical" evidence="2">
    <location>
        <begin position="228"/>
        <end position="251"/>
    </location>
</feature>
<feature type="compositionally biased region" description="Gly residues" evidence="1">
    <location>
        <begin position="118"/>
        <end position="144"/>
    </location>
</feature>
<evidence type="ECO:0000313" key="4">
    <source>
        <dbReference type="Proteomes" id="UP000054561"/>
    </source>
</evidence>
<gene>
    <name evidence="3" type="ORF">AK88_05308</name>
</gene>
<keyword evidence="4" id="KW-1185">Reference proteome</keyword>
<dbReference type="Proteomes" id="UP000054561">
    <property type="component" value="Unassembled WGS sequence"/>
</dbReference>
<feature type="compositionally biased region" description="Low complexity" evidence="1">
    <location>
        <begin position="65"/>
        <end position="80"/>
    </location>
</feature>
<feature type="region of interest" description="Disordered" evidence="1">
    <location>
        <begin position="24"/>
        <end position="169"/>
    </location>
</feature>